<keyword evidence="2" id="KW-1133">Transmembrane helix</keyword>
<dbReference type="InterPro" id="IPR013642">
    <property type="entry name" value="CLCA_N"/>
</dbReference>
<protein>
    <submittedName>
        <fullName evidence="5">Epithelial chloride channel protein-like</fullName>
    </submittedName>
</protein>
<dbReference type="EMBL" id="IACF01004969">
    <property type="protein sequence ID" value="LAB70556.1"/>
    <property type="molecule type" value="mRNA"/>
</dbReference>
<evidence type="ECO:0000256" key="2">
    <source>
        <dbReference type="SAM" id="Phobius"/>
    </source>
</evidence>
<sequence>MSGCVMRCLAPAMLLLVVLGTTTVSGGRRLHNTVILKESAYEGIVVAIEDDIPVSLCQEVLIGLEESLRAASTSISTATRNWASIRGVTVVVPRSWRPAACPLLLGITEAENESWDTANIRVTHSQDPKYGVKPWTLQSQGCGHQGDYIRVAHHLFRQNTSYDNGNLLAHEWLRYRYGVFEEAGEVGNMFHPPHYRAHDGTWQVNACGRDLVDSATCEPQDLGCDVNITQENNPFLKTSFMAFPQMTSVTDLCDEGTHNRFVPTRHNLVCDGKSVWEVLRASQDFQDSSNNNGRDVDSLATLRYVHPQRQRIVMLVDDTNVMNSQKRWDFMRKAVRKVMAYDIPDGFSVGIVVFDSRSKVKHHITPLVDHDIREKVGSSLPRNPSVIGENQRCVVCGIKRSLELLRKNGGNYGGNIILITAGSSTLNEQEKQKVIILLRDAGVTLHLIIYPLIDRFPRPGSNIEHIASVSGGQSFIIPDEGIGEDSRVSMYYGLLDALYNAVGNVAGWRQLPVKIHEAEHPGGLSVKSEGSFWVDPSLSSNINFAIFYYDVGHVGNAVHLISPHNQEIDTSNMQSEDGNMNMIRVQLSGSQVTPGLWRYSVDNKADSHQGLFIQVTSKPYNVHYGQTSQIEVRGWTNHPYGEVNATDISKPLAIYTEVRSGAGPVEGVTVTANITRLGLANNGTLHQPREIVLVDNGFLDPDMLEGDGVYSRLIPNLTTGKFSVTIIVDGFTSFHRFIRHIRLGVINVIASTPTVDAIPPSRVVDLRMSLLPGSPNTVSFSWTAPGGDFDYGVADRYIAKVGQNPNLEESGFSYIEDWPAPLQASTIQQHTVEWQKYDTVNYVGLYSVDKDGNTSPLSNVVTVFIPSPPTTTQTPSLYSSVFVSNSSAVRNGNGTHMLAVTNLNLVIIIAGCILVALLVVCLVVYCVWATQKPKNNKGTNDAPATFNGEVIHNEKNFSDRTDSKESIKKEFLSPIESWSASQLLSSHQENKRGSMSARSDGTSDHSDSTKKSYTGFSATNDFYGTPAHFQYNHGMYPESYPPPSESYPTPTEGYPTPTEIYPAEGFPAPSETRSYISSPPSDSFLSVSCDLLPATHGPPGYSAYPGHDATLRSGKVPPPIPPKPKVMYTPEPYHFDSQDSSASPSIIGAEKRVRNVTMV</sequence>
<dbReference type="CDD" id="cd00198">
    <property type="entry name" value="vWFA"/>
    <property type="match status" value="1"/>
</dbReference>
<feature type="signal peptide" evidence="3">
    <location>
        <begin position="1"/>
        <end position="20"/>
    </location>
</feature>
<dbReference type="PROSITE" id="PS50234">
    <property type="entry name" value="VWFA"/>
    <property type="match status" value="1"/>
</dbReference>
<feature type="chain" id="PRO_5033317675" evidence="3">
    <location>
        <begin position="21"/>
        <end position="1159"/>
    </location>
</feature>
<feature type="region of interest" description="Disordered" evidence="1">
    <location>
        <begin position="1104"/>
        <end position="1145"/>
    </location>
</feature>
<evidence type="ECO:0000259" key="4">
    <source>
        <dbReference type="PROSITE" id="PS50234"/>
    </source>
</evidence>
<evidence type="ECO:0000256" key="1">
    <source>
        <dbReference type="SAM" id="MobiDB-lite"/>
    </source>
</evidence>
<keyword evidence="3" id="KW-0732">Signal</keyword>
<keyword evidence="2" id="KW-0812">Transmembrane</keyword>
<dbReference type="AlphaFoldDB" id="A0A2P2I9G5"/>
<evidence type="ECO:0000313" key="6">
    <source>
        <dbReference type="EMBL" id="LAC24666.1"/>
    </source>
</evidence>
<keyword evidence="2" id="KW-0472">Membrane</keyword>
<reference evidence="6" key="1">
    <citation type="submission" date="2017-11" db="EMBL/GenBank/DDBJ databases">
        <title>The sensing device of the deep-sea amphipod.</title>
        <authorList>
            <person name="Kobayashi H."/>
            <person name="Nagahama T."/>
            <person name="Arai W."/>
            <person name="Sasagawa Y."/>
            <person name="Umeda M."/>
            <person name="Hayashi T."/>
            <person name="Nikaido I."/>
            <person name="Watanabe H."/>
            <person name="Oguri K."/>
            <person name="Kitazato H."/>
            <person name="Fujioka K."/>
            <person name="Kido Y."/>
            <person name="Takami H."/>
        </authorList>
    </citation>
    <scope>NUCLEOTIDE SEQUENCE</scope>
    <source>
        <tissue evidence="6">Whole body</tissue>
    </source>
</reference>
<proteinExistence type="evidence at transcript level"/>
<dbReference type="EMBL" id="IACT01005514">
    <property type="protein sequence ID" value="LAC24666.1"/>
    <property type="molecule type" value="mRNA"/>
</dbReference>
<feature type="region of interest" description="Disordered" evidence="1">
    <location>
        <begin position="983"/>
        <end position="1012"/>
    </location>
</feature>
<feature type="compositionally biased region" description="Basic and acidic residues" evidence="1">
    <location>
        <begin position="1001"/>
        <end position="1010"/>
    </location>
</feature>
<accession>A0A2P2I9G5</accession>
<dbReference type="Pfam" id="PF08434">
    <property type="entry name" value="CLCA"/>
    <property type="match status" value="1"/>
</dbReference>
<evidence type="ECO:0000256" key="3">
    <source>
        <dbReference type="SAM" id="SignalP"/>
    </source>
</evidence>
<reference evidence="5" key="2">
    <citation type="journal article" date="2018" name="Biosci. Biotechnol. Biochem.">
        <title>Polysaccharide hydrolase of the hadal zone amphipods Hirondellea gigas.</title>
        <authorList>
            <person name="Kobayashi H."/>
            <person name="Nagahama T."/>
            <person name="Arai W."/>
            <person name="Sasagawa Y."/>
            <person name="Umeda M."/>
            <person name="Hayashi T."/>
            <person name="Nikaido I."/>
            <person name="Watanabe H."/>
            <person name="Oguri K."/>
            <person name="Kitazato H."/>
            <person name="Fujioka K."/>
            <person name="Kido Y."/>
            <person name="Takami H."/>
        </authorList>
    </citation>
    <scope>NUCLEOTIDE SEQUENCE</scope>
    <source>
        <tissue evidence="5">Whole body</tissue>
    </source>
</reference>
<dbReference type="GO" id="GO:0032991">
    <property type="term" value="C:protein-containing complex"/>
    <property type="evidence" value="ECO:0007669"/>
    <property type="project" value="UniProtKB-ARBA"/>
</dbReference>
<dbReference type="SUPFAM" id="SSF53300">
    <property type="entry name" value="vWA-like"/>
    <property type="match status" value="1"/>
</dbReference>
<evidence type="ECO:0000313" key="5">
    <source>
        <dbReference type="EMBL" id="LAB70556.1"/>
    </source>
</evidence>
<feature type="transmembrane region" description="Helical" evidence="2">
    <location>
        <begin position="905"/>
        <end position="928"/>
    </location>
</feature>
<name>A0A2P2I9G5_9CRUS</name>
<feature type="domain" description="VWFA" evidence="4">
    <location>
        <begin position="311"/>
        <end position="502"/>
    </location>
</feature>
<dbReference type="InterPro" id="IPR002035">
    <property type="entry name" value="VWF_A"/>
</dbReference>
<organism evidence="5">
    <name type="scientific">Hirondellea gigas</name>
    <dbReference type="NCBI Taxonomy" id="1518452"/>
    <lineage>
        <taxon>Eukaryota</taxon>
        <taxon>Metazoa</taxon>
        <taxon>Ecdysozoa</taxon>
        <taxon>Arthropoda</taxon>
        <taxon>Crustacea</taxon>
        <taxon>Multicrustacea</taxon>
        <taxon>Malacostraca</taxon>
        <taxon>Eumalacostraca</taxon>
        <taxon>Peracarida</taxon>
        <taxon>Amphipoda</taxon>
        <taxon>Amphilochidea</taxon>
        <taxon>Lysianassida</taxon>
        <taxon>Lysianassidira</taxon>
        <taxon>Lysianassoidea</taxon>
        <taxon>Lysianassidae</taxon>
        <taxon>Hirondellea</taxon>
    </lineage>
</organism>
<dbReference type="Gene3D" id="3.40.50.410">
    <property type="entry name" value="von Willebrand factor, type A domain"/>
    <property type="match status" value="1"/>
</dbReference>
<dbReference type="InterPro" id="IPR036465">
    <property type="entry name" value="vWFA_dom_sf"/>
</dbReference>